<dbReference type="OrthoDB" id="9761158at2"/>
<organism evidence="6 7">
    <name type="scientific">Methylovirgula ligni</name>
    <dbReference type="NCBI Taxonomy" id="569860"/>
    <lineage>
        <taxon>Bacteria</taxon>
        <taxon>Pseudomonadati</taxon>
        <taxon>Pseudomonadota</taxon>
        <taxon>Alphaproteobacteria</taxon>
        <taxon>Hyphomicrobiales</taxon>
        <taxon>Beijerinckiaceae</taxon>
        <taxon>Methylovirgula</taxon>
    </lineage>
</organism>
<dbReference type="SUPFAM" id="SSF51905">
    <property type="entry name" value="FAD/NAD(P)-binding domain"/>
    <property type="match status" value="1"/>
</dbReference>
<dbReference type="Pfam" id="PF02852">
    <property type="entry name" value="Pyr_redox_dim"/>
    <property type="match status" value="1"/>
</dbReference>
<comment type="caution">
    <text evidence="6">The sequence shown here is derived from an EMBL/GenBank/DDBJ whole genome shotgun (WGS) entry which is preliminary data.</text>
</comment>
<dbReference type="Gene3D" id="3.30.390.30">
    <property type="match status" value="1"/>
</dbReference>
<evidence type="ECO:0000313" key="6">
    <source>
        <dbReference type="EMBL" id="REF88803.1"/>
    </source>
</evidence>
<dbReference type="EMBL" id="QUMO01000001">
    <property type="protein sequence ID" value="REF88803.1"/>
    <property type="molecule type" value="Genomic_DNA"/>
</dbReference>
<accession>A0A3D9Z0U4</accession>
<dbReference type="InterPro" id="IPR004099">
    <property type="entry name" value="Pyr_nucl-diS_OxRdtase_dimer"/>
</dbReference>
<dbReference type="InterPro" id="IPR036188">
    <property type="entry name" value="FAD/NAD-bd_sf"/>
</dbReference>
<gene>
    <name evidence="6" type="ORF">DES32_0010</name>
</gene>
<reference evidence="6 7" key="1">
    <citation type="submission" date="2018-08" db="EMBL/GenBank/DDBJ databases">
        <title>Genomic Encyclopedia of Type Strains, Phase IV (KMG-IV): sequencing the most valuable type-strain genomes for metagenomic binning, comparative biology and taxonomic classification.</title>
        <authorList>
            <person name="Goeker M."/>
        </authorList>
    </citation>
    <scope>NUCLEOTIDE SEQUENCE [LARGE SCALE GENOMIC DNA]</scope>
    <source>
        <strain evidence="6 7">BW863</strain>
    </source>
</reference>
<dbReference type="AlphaFoldDB" id="A0A3D9Z0U4"/>
<evidence type="ECO:0000256" key="2">
    <source>
        <dbReference type="ARBA" id="ARBA00022630"/>
    </source>
</evidence>
<dbReference type="Proteomes" id="UP000256900">
    <property type="component" value="Unassembled WGS sequence"/>
</dbReference>
<proteinExistence type="predicted"/>
<feature type="domain" description="FAD/NAD(P)-binding" evidence="5">
    <location>
        <begin position="8"/>
        <end position="318"/>
    </location>
</feature>
<evidence type="ECO:0000259" key="4">
    <source>
        <dbReference type="Pfam" id="PF02852"/>
    </source>
</evidence>
<feature type="domain" description="Pyridine nucleotide-disulphide oxidoreductase dimerisation" evidence="4">
    <location>
        <begin position="339"/>
        <end position="442"/>
    </location>
</feature>
<comment type="cofactor">
    <cofactor evidence="1">
        <name>FAD</name>
        <dbReference type="ChEBI" id="CHEBI:57692"/>
    </cofactor>
</comment>
<keyword evidence="7" id="KW-1185">Reference proteome</keyword>
<keyword evidence="3" id="KW-0274">FAD</keyword>
<name>A0A3D9Z0U4_9HYPH</name>
<evidence type="ECO:0000256" key="1">
    <source>
        <dbReference type="ARBA" id="ARBA00001974"/>
    </source>
</evidence>
<dbReference type="PANTHER" id="PTHR43014">
    <property type="entry name" value="MERCURIC REDUCTASE"/>
    <property type="match status" value="1"/>
</dbReference>
<evidence type="ECO:0000313" key="7">
    <source>
        <dbReference type="Proteomes" id="UP000256900"/>
    </source>
</evidence>
<dbReference type="PRINTS" id="PR00411">
    <property type="entry name" value="PNDRDTASEI"/>
</dbReference>
<protein>
    <submittedName>
        <fullName evidence="6">Pyruvate/2-oxoglutarate dehydrogenase complex dihydrolipoamide dehydrogenase (E3) component</fullName>
    </submittedName>
</protein>
<keyword evidence="2" id="KW-0285">Flavoprotein</keyword>
<dbReference type="GO" id="GO:0016491">
    <property type="term" value="F:oxidoreductase activity"/>
    <property type="evidence" value="ECO:0007669"/>
    <property type="project" value="InterPro"/>
</dbReference>
<dbReference type="Gene3D" id="3.50.50.60">
    <property type="entry name" value="FAD/NAD(P)-binding domain"/>
    <property type="match status" value="2"/>
</dbReference>
<sequence>MTDVLHCDLCVLGGGGAGVAAARTAAALGAKVVIVEKRALGGAYLTKTVPVLAFCTAALQAANGAHGADFGTSASRKIDFGRFRAQVLAAIKIFARDFTPGSLTASNIELIRSVGSFSGSTRLDAGGRTIEAKHFLLATGATPALASLPGQELIRSLAPEDLLTLDRPPEDLIIVGASFQGLTLAQAFLRLGTRVSLIEGGPILPSEDAELVAPVLTQLAREGLTLHPHAQITHVEPLRGGLRVHLKGLPAPLEAAHILFAGAAPPLVEGLGLKNAGITYANSGALIDADGRTSNRRVHAIGSAAGGPESALSALGQAERIARRLFGQAGGGTIPPARVLDTSPEMAIVGLTEAQAREKHRSVRVLRAPLGDTPRARLTGAPAGHVKIVTNSVGYILGAGITGAQAREIIGIFGLAIGKDIKAADLDIIANAPILGEAISKAALASSPQLGKAPRRRAFFPRRAR</sequence>
<evidence type="ECO:0000259" key="5">
    <source>
        <dbReference type="Pfam" id="PF07992"/>
    </source>
</evidence>
<evidence type="ECO:0000256" key="3">
    <source>
        <dbReference type="ARBA" id="ARBA00022827"/>
    </source>
</evidence>
<dbReference type="RefSeq" id="WP_115834663.1">
    <property type="nucleotide sequence ID" value="NZ_CP025086.1"/>
</dbReference>
<dbReference type="InterPro" id="IPR023753">
    <property type="entry name" value="FAD/NAD-binding_dom"/>
</dbReference>
<dbReference type="PRINTS" id="PR00368">
    <property type="entry name" value="FADPNR"/>
</dbReference>
<dbReference type="Pfam" id="PF07992">
    <property type="entry name" value="Pyr_redox_2"/>
    <property type="match status" value="1"/>
</dbReference>
<dbReference type="InterPro" id="IPR016156">
    <property type="entry name" value="FAD/NAD-linked_Rdtase_dimer_sf"/>
</dbReference>
<keyword evidence="6" id="KW-0670">Pyruvate</keyword>
<dbReference type="SUPFAM" id="SSF55424">
    <property type="entry name" value="FAD/NAD-linked reductases, dimerisation (C-terminal) domain"/>
    <property type="match status" value="1"/>
</dbReference>